<evidence type="ECO:0000313" key="3">
    <source>
        <dbReference type="EMBL" id="PNX88958.1"/>
    </source>
</evidence>
<feature type="coiled-coil region" evidence="1">
    <location>
        <begin position="11"/>
        <end position="38"/>
    </location>
</feature>
<evidence type="ECO:0000256" key="1">
    <source>
        <dbReference type="SAM" id="Coils"/>
    </source>
</evidence>
<proteinExistence type="predicted"/>
<gene>
    <name evidence="3" type="ORF">L195_g045073</name>
</gene>
<keyword evidence="1" id="KW-0175">Coiled coil</keyword>
<dbReference type="EMBL" id="ASHM01058237">
    <property type="protein sequence ID" value="PNX88958.1"/>
    <property type="molecule type" value="Genomic_DNA"/>
</dbReference>
<dbReference type="Proteomes" id="UP000236291">
    <property type="component" value="Unassembled WGS sequence"/>
</dbReference>
<evidence type="ECO:0000256" key="2">
    <source>
        <dbReference type="SAM" id="MobiDB-lite"/>
    </source>
</evidence>
<reference evidence="3 4" key="2">
    <citation type="journal article" date="2017" name="Front. Plant Sci.">
        <title>Gene Classification and Mining of Molecular Markers Useful in Red Clover (Trifolium pratense) Breeding.</title>
        <authorList>
            <person name="Istvanek J."/>
            <person name="Dluhosova J."/>
            <person name="Dluhos P."/>
            <person name="Patkova L."/>
            <person name="Nedelnik J."/>
            <person name="Repkova J."/>
        </authorList>
    </citation>
    <scope>NUCLEOTIDE SEQUENCE [LARGE SCALE GENOMIC DNA]</scope>
    <source>
        <strain evidence="4">cv. Tatra</strain>
        <tissue evidence="3">Young leaves</tissue>
    </source>
</reference>
<organism evidence="3 4">
    <name type="scientific">Trifolium pratense</name>
    <name type="common">Red clover</name>
    <dbReference type="NCBI Taxonomy" id="57577"/>
    <lineage>
        <taxon>Eukaryota</taxon>
        <taxon>Viridiplantae</taxon>
        <taxon>Streptophyta</taxon>
        <taxon>Embryophyta</taxon>
        <taxon>Tracheophyta</taxon>
        <taxon>Spermatophyta</taxon>
        <taxon>Magnoliopsida</taxon>
        <taxon>eudicotyledons</taxon>
        <taxon>Gunneridae</taxon>
        <taxon>Pentapetalae</taxon>
        <taxon>rosids</taxon>
        <taxon>fabids</taxon>
        <taxon>Fabales</taxon>
        <taxon>Fabaceae</taxon>
        <taxon>Papilionoideae</taxon>
        <taxon>50 kb inversion clade</taxon>
        <taxon>NPAAA clade</taxon>
        <taxon>Hologalegina</taxon>
        <taxon>IRL clade</taxon>
        <taxon>Trifolieae</taxon>
        <taxon>Trifolium</taxon>
    </lineage>
</organism>
<name>A0A2K3MDU7_TRIPR</name>
<sequence length="80" mass="8820">MATQLSDVNYVTTLQARVKELEAENANLLSQLAHCQCSKKVTELEKSKRKSEEKIEKKPGPVWEGGLGGEEKGGGLIFLF</sequence>
<comment type="caution">
    <text evidence="3">The sequence shown here is derived from an EMBL/GenBank/DDBJ whole genome shotgun (WGS) entry which is preliminary data.</text>
</comment>
<feature type="compositionally biased region" description="Basic and acidic residues" evidence="2">
    <location>
        <begin position="48"/>
        <end position="59"/>
    </location>
</feature>
<accession>A0A2K3MDU7</accession>
<feature type="region of interest" description="Disordered" evidence="2">
    <location>
        <begin position="48"/>
        <end position="68"/>
    </location>
</feature>
<evidence type="ECO:0000313" key="4">
    <source>
        <dbReference type="Proteomes" id="UP000236291"/>
    </source>
</evidence>
<dbReference type="AlphaFoldDB" id="A0A2K3MDU7"/>
<protein>
    <submittedName>
        <fullName evidence="3">tRNA pseudouridine synthase A</fullName>
    </submittedName>
</protein>
<reference evidence="3 4" key="1">
    <citation type="journal article" date="2014" name="Am. J. Bot.">
        <title>Genome assembly and annotation for red clover (Trifolium pratense; Fabaceae).</title>
        <authorList>
            <person name="Istvanek J."/>
            <person name="Jaros M."/>
            <person name="Krenek A."/>
            <person name="Repkova J."/>
        </authorList>
    </citation>
    <scope>NUCLEOTIDE SEQUENCE [LARGE SCALE GENOMIC DNA]</scope>
    <source>
        <strain evidence="4">cv. Tatra</strain>
        <tissue evidence="3">Young leaves</tissue>
    </source>
</reference>